<evidence type="ECO:0000256" key="1">
    <source>
        <dbReference type="ARBA" id="ARBA00008857"/>
    </source>
</evidence>
<evidence type="ECO:0000313" key="6">
    <source>
        <dbReference type="EMBL" id="SFD67586.1"/>
    </source>
</evidence>
<keyword evidence="3" id="KW-0238">DNA-binding</keyword>
<evidence type="ECO:0000259" key="5">
    <source>
        <dbReference type="PROSITE" id="PS51898"/>
    </source>
</evidence>
<dbReference type="InterPro" id="IPR025166">
    <property type="entry name" value="Integrase_DNA_bind_dom"/>
</dbReference>
<keyword evidence="2" id="KW-0229">DNA integration</keyword>
<dbReference type="STRING" id="1123397.SAMN05660831_02081"/>
<name>A0A1I1U9Q9_9GAMM</name>
<dbReference type="Gene3D" id="1.10.150.130">
    <property type="match status" value="1"/>
</dbReference>
<dbReference type="InterPro" id="IPR053876">
    <property type="entry name" value="Phage_int_M"/>
</dbReference>
<dbReference type="GO" id="GO:0015074">
    <property type="term" value="P:DNA integration"/>
    <property type="evidence" value="ECO:0007669"/>
    <property type="project" value="UniProtKB-KW"/>
</dbReference>
<sequence>MLTRAQIEEARPRSSIYELYDSEGLVLRVLPSGTRSWAVYYHERGRKRRETVGRWPDMGLREARRQRDQVRARAAGADAVTVEAFAREYLSAWARPAKRSWREDARILEREIVPAIGDRPVATLTRRDCVAAVDAVRERGAPAMASKTHAVLRRLLQVAVERGVRDDNPAARIRLPAAQSRDRVLTMDEVAALRAELATSTALPRIALELILATGQRGGEVLEMAASDLQLGDGLWEIPAAKAKNGHAHVVPLTAWAVELIREARRIRCSERVIPISGDTLRHAMRQAVEAANLERSTPHDLRRTVATHLGRLGHGRAVQDRILNHVDQSVGGIYDRYDYLPEQRAALEAWEAEVTGAGNRDHQGEGVVPQGVTAAPERHHEAPADPQSGAACMTEAAVIGDEDE</sequence>
<dbReference type="PROSITE" id="PS51898">
    <property type="entry name" value="TYR_RECOMBINASE"/>
    <property type="match status" value="1"/>
</dbReference>
<dbReference type="EMBL" id="FOMJ01000007">
    <property type="protein sequence ID" value="SFD67586.1"/>
    <property type="molecule type" value="Genomic_DNA"/>
</dbReference>
<dbReference type="AlphaFoldDB" id="A0A1I1U9Q9"/>
<dbReference type="Pfam" id="PF22022">
    <property type="entry name" value="Phage_int_M"/>
    <property type="match status" value="1"/>
</dbReference>
<dbReference type="InterPro" id="IPR010998">
    <property type="entry name" value="Integrase_recombinase_N"/>
</dbReference>
<evidence type="ECO:0000256" key="4">
    <source>
        <dbReference type="ARBA" id="ARBA00023172"/>
    </source>
</evidence>
<dbReference type="SUPFAM" id="SSF56349">
    <property type="entry name" value="DNA breaking-rejoining enzymes"/>
    <property type="match status" value="1"/>
</dbReference>
<organism evidence="6 7">
    <name type="scientific">Thiohalospira halophila DSM 15071</name>
    <dbReference type="NCBI Taxonomy" id="1123397"/>
    <lineage>
        <taxon>Bacteria</taxon>
        <taxon>Pseudomonadati</taxon>
        <taxon>Pseudomonadota</taxon>
        <taxon>Gammaproteobacteria</taxon>
        <taxon>Thiohalospirales</taxon>
        <taxon>Thiohalospiraceae</taxon>
        <taxon>Thiohalospira</taxon>
    </lineage>
</organism>
<dbReference type="Pfam" id="PF00589">
    <property type="entry name" value="Phage_integrase"/>
    <property type="match status" value="1"/>
</dbReference>
<reference evidence="6 7" key="1">
    <citation type="submission" date="2016-10" db="EMBL/GenBank/DDBJ databases">
        <authorList>
            <person name="de Groot N.N."/>
        </authorList>
    </citation>
    <scope>NUCLEOTIDE SEQUENCE [LARGE SCALE GENOMIC DNA]</scope>
    <source>
        <strain evidence="6 7">HL3</strain>
    </source>
</reference>
<dbReference type="OrthoDB" id="9795573at2"/>
<evidence type="ECO:0000313" key="7">
    <source>
        <dbReference type="Proteomes" id="UP000198611"/>
    </source>
</evidence>
<dbReference type="Gene3D" id="3.30.160.390">
    <property type="entry name" value="Integrase, DNA-binding domain"/>
    <property type="match status" value="1"/>
</dbReference>
<evidence type="ECO:0000256" key="3">
    <source>
        <dbReference type="ARBA" id="ARBA00023125"/>
    </source>
</evidence>
<dbReference type="PANTHER" id="PTHR30629">
    <property type="entry name" value="PROPHAGE INTEGRASE"/>
    <property type="match status" value="1"/>
</dbReference>
<evidence type="ECO:0000256" key="2">
    <source>
        <dbReference type="ARBA" id="ARBA00022908"/>
    </source>
</evidence>
<dbReference type="InterPro" id="IPR050808">
    <property type="entry name" value="Phage_Integrase"/>
</dbReference>
<dbReference type="RefSeq" id="WP_093428715.1">
    <property type="nucleotide sequence ID" value="NZ_FOMJ01000007.1"/>
</dbReference>
<dbReference type="InterPro" id="IPR038488">
    <property type="entry name" value="Integrase_DNA-bd_sf"/>
</dbReference>
<keyword evidence="4" id="KW-0233">DNA recombination</keyword>
<dbReference type="Gene3D" id="1.10.443.10">
    <property type="entry name" value="Intergrase catalytic core"/>
    <property type="match status" value="1"/>
</dbReference>
<proteinExistence type="inferred from homology"/>
<dbReference type="InterPro" id="IPR002104">
    <property type="entry name" value="Integrase_catalytic"/>
</dbReference>
<dbReference type="InterPro" id="IPR011010">
    <property type="entry name" value="DNA_brk_join_enz"/>
</dbReference>
<dbReference type="CDD" id="cd00801">
    <property type="entry name" value="INT_P4_C"/>
    <property type="match status" value="1"/>
</dbReference>
<feature type="domain" description="Tyr recombinase" evidence="5">
    <location>
        <begin position="180"/>
        <end position="349"/>
    </location>
</feature>
<dbReference type="InterPro" id="IPR013762">
    <property type="entry name" value="Integrase-like_cat_sf"/>
</dbReference>
<gene>
    <name evidence="6" type="ORF">SAMN05660831_02081</name>
</gene>
<keyword evidence="7" id="KW-1185">Reference proteome</keyword>
<dbReference type="GO" id="GO:0003677">
    <property type="term" value="F:DNA binding"/>
    <property type="evidence" value="ECO:0007669"/>
    <property type="project" value="UniProtKB-KW"/>
</dbReference>
<protein>
    <submittedName>
        <fullName evidence="6">Site-specific recombinase XerD</fullName>
    </submittedName>
</protein>
<dbReference type="Pfam" id="PF13356">
    <property type="entry name" value="Arm-DNA-bind_3"/>
    <property type="match status" value="1"/>
</dbReference>
<accession>A0A1I1U9Q9</accession>
<dbReference type="Proteomes" id="UP000198611">
    <property type="component" value="Unassembled WGS sequence"/>
</dbReference>
<dbReference type="PANTHER" id="PTHR30629:SF2">
    <property type="entry name" value="PROPHAGE INTEGRASE INTS-RELATED"/>
    <property type="match status" value="1"/>
</dbReference>
<comment type="similarity">
    <text evidence="1">Belongs to the 'phage' integrase family.</text>
</comment>
<dbReference type="GO" id="GO:0006310">
    <property type="term" value="P:DNA recombination"/>
    <property type="evidence" value="ECO:0007669"/>
    <property type="project" value="UniProtKB-KW"/>
</dbReference>